<gene>
    <name evidence="2" type="ORF">V6N12_062287</name>
</gene>
<evidence type="ECO:0000313" key="3">
    <source>
        <dbReference type="Proteomes" id="UP001472677"/>
    </source>
</evidence>
<name>A0ABR2F8G7_9ROSI</name>
<evidence type="ECO:0000259" key="1">
    <source>
        <dbReference type="Pfam" id="PF13456"/>
    </source>
</evidence>
<accession>A0ABR2F8G7</accession>
<feature type="domain" description="RNase H type-1" evidence="1">
    <location>
        <begin position="63"/>
        <end position="99"/>
    </location>
</feature>
<proteinExistence type="predicted"/>
<reference evidence="2 3" key="1">
    <citation type="journal article" date="2024" name="G3 (Bethesda)">
        <title>Genome assembly of Hibiscus sabdariffa L. provides insights into metabolisms of medicinal natural products.</title>
        <authorList>
            <person name="Kim T."/>
        </authorList>
    </citation>
    <scope>NUCLEOTIDE SEQUENCE [LARGE SCALE GENOMIC DNA]</scope>
    <source>
        <strain evidence="2">TK-2024</strain>
        <tissue evidence="2">Old leaves</tissue>
    </source>
</reference>
<dbReference type="EMBL" id="JBBPBM010000007">
    <property type="protein sequence ID" value="KAK8574597.1"/>
    <property type="molecule type" value="Genomic_DNA"/>
</dbReference>
<evidence type="ECO:0000313" key="2">
    <source>
        <dbReference type="EMBL" id="KAK8574597.1"/>
    </source>
</evidence>
<dbReference type="Pfam" id="PF13456">
    <property type="entry name" value="RVT_3"/>
    <property type="match status" value="1"/>
</dbReference>
<dbReference type="Proteomes" id="UP001472677">
    <property type="component" value="Unassembled WGS sequence"/>
</dbReference>
<protein>
    <recommendedName>
        <fullName evidence="1">RNase H type-1 domain-containing protein</fullName>
    </recommendedName>
</protein>
<sequence length="159" mass="18021">MVDEWGSIIARSRWLANVTQNALAGRRSLSQSGPDASLPIPGWTTPPTQWVRLLRRPALKGSPITLVRDIRRLCNQEWRVSFHHVSRFNNRVTDSLARLASPSNFDVLHFDAPPLVVEVNIDEEMETIGDDIEELDKETPASNITRGTTKEDKFWCTSK</sequence>
<dbReference type="InterPro" id="IPR002156">
    <property type="entry name" value="RNaseH_domain"/>
</dbReference>
<keyword evidence="3" id="KW-1185">Reference proteome</keyword>
<organism evidence="2 3">
    <name type="scientific">Hibiscus sabdariffa</name>
    <name type="common">roselle</name>
    <dbReference type="NCBI Taxonomy" id="183260"/>
    <lineage>
        <taxon>Eukaryota</taxon>
        <taxon>Viridiplantae</taxon>
        <taxon>Streptophyta</taxon>
        <taxon>Embryophyta</taxon>
        <taxon>Tracheophyta</taxon>
        <taxon>Spermatophyta</taxon>
        <taxon>Magnoliopsida</taxon>
        <taxon>eudicotyledons</taxon>
        <taxon>Gunneridae</taxon>
        <taxon>Pentapetalae</taxon>
        <taxon>rosids</taxon>
        <taxon>malvids</taxon>
        <taxon>Malvales</taxon>
        <taxon>Malvaceae</taxon>
        <taxon>Malvoideae</taxon>
        <taxon>Hibiscus</taxon>
    </lineage>
</organism>
<comment type="caution">
    <text evidence="2">The sequence shown here is derived from an EMBL/GenBank/DDBJ whole genome shotgun (WGS) entry which is preliminary data.</text>
</comment>